<feature type="domain" description="Baseplate protein J-like barrel" evidence="1">
    <location>
        <begin position="93"/>
        <end position="178"/>
    </location>
</feature>
<evidence type="ECO:0000259" key="1">
    <source>
        <dbReference type="Pfam" id="PF04865"/>
    </source>
</evidence>
<proteinExistence type="predicted"/>
<dbReference type="EMBL" id="JQ245707">
    <property type="protein sequence ID" value="AEZ65712.1"/>
    <property type="molecule type" value="Genomic_DNA"/>
</dbReference>
<protein>
    <submittedName>
        <fullName evidence="2">Virion structural protein and packaging</fullName>
    </submittedName>
</protein>
<organism evidence="2 3">
    <name type="scientific">Cyanophage S-TIM5</name>
    <dbReference type="NCBI Taxonomy" id="1137745"/>
    <lineage>
        <taxon>Viruses</taxon>
        <taxon>Duplodnaviria</taxon>
        <taxon>Heunggongvirae</taxon>
        <taxon>Uroviricota</taxon>
        <taxon>Caudoviricetes</taxon>
        <taxon>Aurunvirus</taxon>
        <taxon>Aurunvirus STIM5</taxon>
    </lineage>
</organism>
<dbReference type="PANTHER" id="PTHR37829:SF3">
    <property type="entry name" value="PROTEIN JAYE-RELATED"/>
    <property type="match status" value="1"/>
</dbReference>
<reference evidence="2 3" key="1">
    <citation type="journal article" date="2012" name="Proc. Natl. Acad. Sci. U.S.A.">
        <title>A novel lineage of myoviruses infecting cyanobacteria is widespread in the oceans.</title>
        <authorList>
            <person name="Sabehi G."/>
            <person name="Shaulov L."/>
            <person name="Silver D.H."/>
            <person name="Yanai I."/>
            <person name="Harel A."/>
            <person name="Lindell D."/>
        </authorList>
    </citation>
    <scope>NUCLEOTIDE SEQUENCE [LARGE SCALE GENOMIC DNA]</scope>
</reference>
<name>H6WFY7_9CAUD</name>
<dbReference type="Pfam" id="PF04865">
    <property type="entry name" value="Baseplate_J"/>
    <property type="match status" value="1"/>
</dbReference>
<evidence type="ECO:0000313" key="2">
    <source>
        <dbReference type="EMBL" id="AEZ65712.1"/>
    </source>
</evidence>
<accession>H6WFY7</accession>
<dbReference type="InterPro" id="IPR052399">
    <property type="entry name" value="Phage_Baseplate_Assmbl_Protein"/>
</dbReference>
<dbReference type="InterPro" id="IPR006949">
    <property type="entry name" value="Barrel_Baseplate_J-like"/>
</dbReference>
<keyword evidence="3" id="KW-1185">Reference proteome</keyword>
<dbReference type="KEGG" id="vg:14013915"/>
<dbReference type="PANTHER" id="PTHR37829">
    <property type="entry name" value="PHAGE-LIKE ELEMENT PBSX PROTEIN XKDT"/>
    <property type="match status" value="1"/>
</dbReference>
<sequence length="436" mass="48275">MADIRGPILPLQLDPRNTPALVRDTQTKIFLESGGQLNDFSAASPLSAIVEGQAYAQSELLYYLNSLPEAFTLQWFRQLGIQRSIGAKAIVEVTFTKVEGFGRVVIIPKGTVLSTVSNLNYILDEEVRINNDELIATGRAVSERWGTVYNVAPGAIQKINLNILGLNTQTNERQAQGGKDLESIENLKTRAFTLLRRRGLISANDYENEIREIAPEASIVKVITHEERERVSEDIPTGVIAVCLGDQDGKELEATIRQNLLKALRKRVPLGTAIYLTSPEVTPLETTVVIEYDDEVFTTGIDARAAAINDLIASSLNIQEIPLGGTFNFQQIKNNIFDFNFVNKVNSLSIKLLKTVTTPTDQLNFCNSPFVSELVNGVCVTDYEATVDNNDESFINTNALRSFRYYKNTITLIAKSTQAPLTYTFIDPDYQTLLGG</sequence>
<dbReference type="GeneID" id="14013915"/>
<dbReference type="RefSeq" id="YP_007006125.1">
    <property type="nucleotide sequence ID" value="NC_019516.2"/>
</dbReference>
<dbReference type="Proteomes" id="UP000007178">
    <property type="component" value="Segment"/>
</dbReference>
<evidence type="ECO:0000313" key="3">
    <source>
        <dbReference type="Proteomes" id="UP000007178"/>
    </source>
</evidence>